<evidence type="ECO:0000256" key="4">
    <source>
        <dbReference type="PROSITE-ProRule" id="PRU00175"/>
    </source>
</evidence>
<evidence type="ECO:0000313" key="7">
    <source>
        <dbReference type="Proteomes" id="UP001162131"/>
    </source>
</evidence>
<dbReference type="InterPro" id="IPR051834">
    <property type="entry name" value="RING_finger_E3_ligase"/>
</dbReference>
<keyword evidence="7" id="KW-1185">Reference proteome</keyword>
<evidence type="ECO:0000259" key="5">
    <source>
        <dbReference type="PROSITE" id="PS50089"/>
    </source>
</evidence>
<feature type="domain" description="RING-type" evidence="5">
    <location>
        <begin position="110"/>
        <end position="148"/>
    </location>
</feature>
<dbReference type="PANTHER" id="PTHR45931:SF3">
    <property type="entry name" value="RING ZINC FINGER-CONTAINING PROTEIN"/>
    <property type="match status" value="1"/>
</dbReference>
<dbReference type="EMBL" id="CAJZBQ010000045">
    <property type="protein sequence ID" value="CAG9328068.1"/>
    <property type="molecule type" value="Genomic_DNA"/>
</dbReference>
<dbReference type="InterPro" id="IPR013083">
    <property type="entry name" value="Znf_RING/FYVE/PHD"/>
</dbReference>
<dbReference type="InterPro" id="IPR001841">
    <property type="entry name" value="Znf_RING"/>
</dbReference>
<evidence type="ECO:0000256" key="3">
    <source>
        <dbReference type="ARBA" id="ARBA00022833"/>
    </source>
</evidence>
<dbReference type="GO" id="GO:0005634">
    <property type="term" value="C:nucleus"/>
    <property type="evidence" value="ECO:0007669"/>
    <property type="project" value="TreeGrafter"/>
</dbReference>
<dbReference type="PANTHER" id="PTHR45931">
    <property type="entry name" value="SI:CH211-59O9.10"/>
    <property type="match status" value="1"/>
</dbReference>
<dbReference type="SUPFAM" id="SSF57850">
    <property type="entry name" value="RING/U-box"/>
    <property type="match status" value="1"/>
</dbReference>
<dbReference type="SMART" id="SM00184">
    <property type="entry name" value="RING"/>
    <property type="match status" value="1"/>
</dbReference>
<dbReference type="Pfam" id="PF13639">
    <property type="entry name" value="zf-RING_2"/>
    <property type="match status" value="1"/>
</dbReference>
<evidence type="ECO:0000313" key="6">
    <source>
        <dbReference type="EMBL" id="CAG9328068.1"/>
    </source>
</evidence>
<protein>
    <recommendedName>
        <fullName evidence="5">RING-type domain-containing protein</fullName>
    </recommendedName>
</protein>
<sequence>MEQRNDRDERWLGNHEYVDNRPIGGSGGYNMNFIDWENEYEAIFDRESEYQPNNYAAAQDSDFGYSFNYDLPSIEAEALWKEIERLPRYGLSNQEIAKFFKFRGKEARECIICYGISSEGVRLPCGHVFHSLCIEKWLRYRVDCPTCKRVAKKIEK</sequence>
<gene>
    <name evidence="6" type="ORF">BSTOLATCC_MIC45527</name>
</gene>
<keyword evidence="3" id="KW-0862">Zinc</keyword>
<dbReference type="Proteomes" id="UP001162131">
    <property type="component" value="Unassembled WGS sequence"/>
</dbReference>
<dbReference type="CDD" id="cd16448">
    <property type="entry name" value="RING-H2"/>
    <property type="match status" value="1"/>
</dbReference>
<name>A0AAU9K4I7_9CILI</name>
<evidence type="ECO:0000256" key="1">
    <source>
        <dbReference type="ARBA" id="ARBA00022723"/>
    </source>
</evidence>
<reference evidence="6" key="1">
    <citation type="submission" date="2021-09" db="EMBL/GenBank/DDBJ databases">
        <authorList>
            <consortium name="AG Swart"/>
            <person name="Singh M."/>
            <person name="Singh A."/>
            <person name="Seah K."/>
            <person name="Emmerich C."/>
        </authorList>
    </citation>
    <scope>NUCLEOTIDE SEQUENCE</scope>
    <source>
        <strain evidence="6">ATCC30299</strain>
    </source>
</reference>
<keyword evidence="2 4" id="KW-0863">Zinc-finger</keyword>
<comment type="caution">
    <text evidence="6">The sequence shown here is derived from an EMBL/GenBank/DDBJ whole genome shotgun (WGS) entry which is preliminary data.</text>
</comment>
<dbReference type="GO" id="GO:0008270">
    <property type="term" value="F:zinc ion binding"/>
    <property type="evidence" value="ECO:0007669"/>
    <property type="project" value="UniProtKB-KW"/>
</dbReference>
<accession>A0AAU9K4I7</accession>
<evidence type="ECO:0000256" key="2">
    <source>
        <dbReference type="ARBA" id="ARBA00022771"/>
    </source>
</evidence>
<keyword evidence="1" id="KW-0479">Metal-binding</keyword>
<dbReference type="GO" id="GO:0061630">
    <property type="term" value="F:ubiquitin protein ligase activity"/>
    <property type="evidence" value="ECO:0007669"/>
    <property type="project" value="TreeGrafter"/>
</dbReference>
<proteinExistence type="predicted"/>
<dbReference type="Gene3D" id="3.30.40.10">
    <property type="entry name" value="Zinc/RING finger domain, C3HC4 (zinc finger)"/>
    <property type="match status" value="1"/>
</dbReference>
<organism evidence="6 7">
    <name type="scientific">Blepharisma stoltei</name>
    <dbReference type="NCBI Taxonomy" id="1481888"/>
    <lineage>
        <taxon>Eukaryota</taxon>
        <taxon>Sar</taxon>
        <taxon>Alveolata</taxon>
        <taxon>Ciliophora</taxon>
        <taxon>Postciliodesmatophora</taxon>
        <taxon>Heterotrichea</taxon>
        <taxon>Heterotrichida</taxon>
        <taxon>Blepharismidae</taxon>
        <taxon>Blepharisma</taxon>
    </lineage>
</organism>
<dbReference type="AlphaFoldDB" id="A0AAU9K4I7"/>
<dbReference type="PROSITE" id="PS50089">
    <property type="entry name" value="ZF_RING_2"/>
    <property type="match status" value="1"/>
</dbReference>
<dbReference type="GO" id="GO:0006511">
    <property type="term" value="P:ubiquitin-dependent protein catabolic process"/>
    <property type="evidence" value="ECO:0007669"/>
    <property type="project" value="TreeGrafter"/>
</dbReference>